<evidence type="ECO:0000256" key="3">
    <source>
        <dbReference type="ARBA" id="ARBA00022617"/>
    </source>
</evidence>
<evidence type="ECO:0000256" key="4">
    <source>
        <dbReference type="ARBA" id="ARBA00022723"/>
    </source>
</evidence>
<dbReference type="InterPro" id="IPR050529">
    <property type="entry name" value="CYP450_sterol_14alpha_dmase"/>
</dbReference>
<dbReference type="PANTHER" id="PTHR24304">
    <property type="entry name" value="CYTOCHROME P450 FAMILY 7"/>
    <property type="match status" value="1"/>
</dbReference>
<organism evidence="8 9">
    <name type="scientific">Mycena metata</name>
    <dbReference type="NCBI Taxonomy" id="1033252"/>
    <lineage>
        <taxon>Eukaryota</taxon>
        <taxon>Fungi</taxon>
        <taxon>Dikarya</taxon>
        <taxon>Basidiomycota</taxon>
        <taxon>Agaricomycotina</taxon>
        <taxon>Agaricomycetes</taxon>
        <taxon>Agaricomycetidae</taxon>
        <taxon>Agaricales</taxon>
        <taxon>Marasmiineae</taxon>
        <taxon>Mycenaceae</taxon>
        <taxon>Mycena</taxon>
    </lineage>
</organism>
<dbReference type="GO" id="GO:0005506">
    <property type="term" value="F:iron ion binding"/>
    <property type="evidence" value="ECO:0007669"/>
    <property type="project" value="InterPro"/>
</dbReference>
<evidence type="ECO:0000313" key="8">
    <source>
        <dbReference type="EMBL" id="KAJ7775559.1"/>
    </source>
</evidence>
<dbReference type="GO" id="GO:0020037">
    <property type="term" value="F:heme binding"/>
    <property type="evidence" value="ECO:0007669"/>
    <property type="project" value="InterPro"/>
</dbReference>
<dbReference type="PRINTS" id="PR00465">
    <property type="entry name" value="EP450IV"/>
</dbReference>
<evidence type="ECO:0000313" key="9">
    <source>
        <dbReference type="Proteomes" id="UP001215598"/>
    </source>
</evidence>
<dbReference type="SUPFAM" id="SSF48264">
    <property type="entry name" value="Cytochrome P450"/>
    <property type="match status" value="1"/>
</dbReference>
<name>A0AAD7K2G9_9AGAR</name>
<comment type="similarity">
    <text evidence="2">Belongs to the cytochrome P450 family.</text>
</comment>
<keyword evidence="5 6" id="KW-0408">Iron</keyword>
<keyword evidence="9" id="KW-1185">Reference proteome</keyword>
<feature type="binding site" description="axial binding residue" evidence="6">
    <location>
        <position position="442"/>
    </location>
    <ligand>
        <name>heme</name>
        <dbReference type="ChEBI" id="CHEBI:30413"/>
    </ligand>
    <ligandPart>
        <name>Fe</name>
        <dbReference type="ChEBI" id="CHEBI:18248"/>
    </ligandPart>
</feature>
<dbReference type="GO" id="GO:0004497">
    <property type="term" value="F:monooxygenase activity"/>
    <property type="evidence" value="ECO:0007669"/>
    <property type="project" value="InterPro"/>
</dbReference>
<dbReference type="Proteomes" id="UP001215598">
    <property type="component" value="Unassembled WGS sequence"/>
</dbReference>
<gene>
    <name evidence="8" type="ORF">B0H16DRAFT_1684438</name>
</gene>
<evidence type="ECO:0000256" key="1">
    <source>
        <dbReference type="ARBA" id="ARBA00001971"/>
    </source>
</evidence>
<protein>
    <submittedName>
        <fullName evidence="8">Cytochrome P450</fullName>
    </submittedName>
</protein>
<keyword evidence="7" id="KW-0812">Transmembrane</keyword>
<dbReference type="EMBL" id="JARKIB010000010">
    <property type="protein sequence ID" value="KAJ7775559.1"/>
    <property type="molecule type" value="Genomic_DNA"/>
</dbReference>
<dbReference type="Pfam" id="PF00067">
    <property type="entry name" value="p450"/>
    <property type="match status" value="1"/>
</dbReference>
<dbReference type="InterPro" id="IPR002403">
    <property type="entry name" value="Cyt_P450_E_grp-IV"/>
</dbReference>
<keyword evidence="7" id="KW-1133">Transmembrane helix</keyword>
<keyword evidence="4 6" id="KW-0479">Metal-binding</keyword>
<comment type="cofactor">
    <cofactor evidence="1 6">
        <name>heme</name>
        <dbReference type="ChEBI" id="CHEBI:30413"/>
    </cofactor>
</comment>
<proteinExistence type="inferred from homology"/>
<keyword evidence="7" id="KW-0472">Membrane</keyword>
<reference evidence="8" key="1">
    <citation type="submission" date="2023-03" db="EMBL/GenBank/DDBJ databases">
        <title>Massive genome expansion in bonnet fungi (Mycena s.s.) driven by repeated elements and novel gene families across ecological guilds.</title>
        <authorList>
            <consortium name="Lawrence Berkeley National Laboratory"/>
            <person name="Harder C.B."/>
            <person name="Miyauchi S."/>
            <person name="Viragh M."/>
            <person name="Kuo A."/>
            <person name="Thoen E."/>
            <person name="Andreopoulos B."/>
            <person name="Lu D."/>
            <person name="Skrede I."/>
            <person name="Drula E."/>
            <person name="Henrissat B."/>
            <person name="Morin E."/>
            <person name="Kohler A."/>
            <person name="Barry K."/>
            <person name="LaButti K."/>
            <person name="Morin E."/>
            <person name="Salamov A."/>
            <person name="Lipzen A."/>
            <person name="Mereny Z."/>
            <person name="Hegedus B."/>
            <person name="Baldrian P."/>
            <person name="Stursova M."/>
            <person name="Weitz H."/>
            <person name="Taylor A."/>
            <person name="Grigoriev I.V."/>
            <person name="Nagy L.G."/>
            <person name="Martin F."/>
            <person name="Kauserud H."/>
        </authorList>
    </citation>
    <scope>NUCLEOTIDE SEQUENCE</scope>
    <source>
        <strain evidence="8">CBHHK182m</strain>
    </source>
</reference>
<dbReference type="GO" id="GO:0016705">
    <property type="term" value="F:oxidoreductase activity, acting on paired donors, with incorporation or reduction of molecular oxygen"/>
    <property type="evidence" value="ECO:0007669"/>
    <property type="project" value="InterPro"/>
</dbReference>
<dbReference type="InterPro" id="IPR036396">
    <property type="entry name" value="Cyt_P450_sf"/>
</dbReference>
<dbReference type="AlphaFoldDB" id="A0AAD7K2G9"/>
<dbReference type="Gene3D" id="1.10.630.10">
    <property type="entry name" value="Cytochrome P450"/>
    <property type="match status" value="1"/>
</dbReference>
<evidence type="ECO:0000256" key="2">
    <source>
        <dbReference type="ARBA" id="ARBA00010617"/>
    </source>
</evidence>
<comment type="caution">
    <text evidence="8">The sequence shown here is derived from an EMBL/GenBank/DDBJ whole genome shotgun (WGS) entry which is preliminary data.</text>
</comment>
<evidence type="ECO:0000256" key="7">
    <source>
        <dbReference type="SAM" id="Phobius"/>
    </source>
</evidence>
<dbReference type="PANTHER" id="PTHR24304:SF2">
    <property type="entry name" value="24-HYDROXYCHOLESTEROL 7-ALPHA-HYDROXYLASE"/>
    <property type="match status" value="1"/>
</dbReference>
<feature type="transmembrane region" description="Helical" evidence="7">
    <location>
        <begin position="12"/>
        <end position="30"/>
    </location>
</feature>
<evidence type="ECO:0000256" key="5">
    <source>
        <dbReference type="ARBA" id="ARBA00023004"/>
    </source>
</evidence>
<sequence>MTFAPSTIDNDGVALLWLLALLPFLAIIFLRPRGVAPGDGPLAHVPPYTSITYPLIGSLQYFSGHWDFLRAAAQKGSVSFHLANHKCIALGLDSRQAFFGEPNVCSALGYAIMLAGTPNLSKDFMKTAGIDVTLGGRSYKFLTALIRKDRVINNMPTLYSYAYDRMGHLAATTINPFETFPEIIFRLTVTITTSLDIAANPAACNALLKVFHGLDMAATPVTVLFPWFLGPDRIRRFSLMKQFYNTIRETIDERKAQGRNDDDPMQFLLDEGLSPIEITQFAIAVLFTGNANTAVIVPAFVCDLATHPTYLSLVREEIETFIARFSPDTSLPLKTRIQSIAYDDWIRPGALPILERCLKETIRLRVATPLHRLNDTGADIQMGGALVRQGTIVSFHTSFVHHDENIFTAPLVWDPERFTEERAEDKKTPLAFVGWGAGRHPCIGQKFATFETFLLTSLMVILYDIEVVDQYGQPLGDMPPVDLNNAVVSPPITPVHLRLSSRR</sequence>
<accession>A0AAD7K2G9</accession>
<keyword evidence="3 6" id="KW-0349">Heme</keyword>
<dbReference type="InterPro" id="IPR001128">
    <property type="entry name" value="Cyt_P450"/>
</dbReference>
<evidence type="ECO:0000256" key="6">
    <source>
        <dbReference type="PIRSR" id="PIRSR602403-1"/>
    </source>
</evidence>